<dbReference type="InterPro" id="IPR015915">
    <property type="entry name" value="Kelch-typ_b-propeller"/>
</dbReference>
<dbReference type="Gene3D" id="2.120.10.80">
    <property type="entry name" value="Kelch-type beta propeller"/>
    <property type="match status" value="1"/>
</dbReference>
<organism evidence="3 4">
    <name type="scientific">Sinanodonta woodiana</name>
    <name type="common">Chinese pond mussel</name>
    <name type="synonym">Anodonta woodiana</name>
    <dbReference type="NCBI Taxonomy" id="1069815"/>
    <lineage>
        <taxon>Eukaryota</taxon>
        <taxon>Metazoa</taxon>
        <taxon>Spiralia</taxon>
        <taxon>Lophotrochozoa</taxon>
        <taxon>Mollusca</taxon>
        <taxon>Bivalvia</taxon>
        <taxon>Autobranchia</taxon>
        <taxon>Heteroconchia</taxon>
        <taxon>Palaeoheterodonta</taxon>
        <taxon>Unionida</taxon>
        <taxon>Unionoidea</taxon>
        <taxon>Unionidae</taxon>
        <taxon>Unioninae</taxon>
        <taxon>Sinanodonta</taxon>
    </lineage>
</organism>
<dbReference type="Proteomes" id="UP001634394">
    <property type="component" value="Unassembled WGS sequence"/>
</dbReference>
<keyword evidence="4" id="KW-1185">Reference proteome</keyword>
<dbReference type="EMBL" id="JBJQND010000014">
    <property type="protein sequence ID" value="KAL3855530.1"/>
    <property type="molecule type" value="Genomic_DNA"/>
</dbReference>
<protein>
    <submittedName>
        <fullName evidence="3">Uncharacterized protein</fullName>
    </submittedName>
</protein>
<dbReference type="PANTHER" id="PTHR45632:SF3">
    <property type="entry name" value="KELCH-LIKE PROTEIN 32"/>
    <property type="match status" value="1"/>
</dbReference>
<gene>
    <name evidence="3" type="ORF">ACJMK2_014737</name>
</gene>
<feature type="non-terminal residue" evidence="3">
    <location>
        <position position="1"/>
    </location>
</feature>
<dbReference type="InterPro" id="IPR006652">
    <property type="entry name" value="Kelch_1"/>
</dbReference>
<comment type="caution">
    <text evidence="3">The sequence shown here is derived from an EMBL/GenBank/DDBJ whole genome shotgun (WGS) entry which is preliminary data.</text>
</comment>
<dbReference type="Pfam" id="PF01344">
    <property type="entry name" value="Kelch_1"/>
    <property type="match status" value="1"/>
</dbReference>
<proteinExistence type="predicted"/>
<accession>A0ABD3V1J7</accession>
<evidence type="ECO:0000313" key="3">
    <source>
        <dbReference type="EMBL" id="KAL3855530.1"/>
    </source>
</evidence>
<reference evidence="3 4" key="1">
    <citation type="submission" date="2024-11" db="EMBL/GenBank/DDBJ databases">
        <title>Chromosome-level genome assembly of the freshwater bivalve Anodonta woodiana.</title>
        <authorList>
            <person name="Chen X."/>
        </authorList>
    </citation>
    <scope>NUCLEOTIDE SEQUENCE [LARGE SCALE GENOMIC DNA]</scope>
    <source>
        <strain evidence="3">MN2024</strain>
        <tissue evidence="3">Gills</tissue>
    </source>
</reference>
<name>A0ABD3V1J7_SINWO</name>
<evidence type="ECO:0000313" key="4">
    <source>
        <dbReference type="Proteomes" id="UP001634394"/>
    </source>
</evidence>
<evidence type="ECO:0000256" key="1">
    <source>
        <dbReference type="ARBA" id="ARBA00022441"/>
    </source>
</evidence>
<evidence type="ECO:0000256" key="2">
    <source>
        <dbReference type="ARBA" id="ARBA00022737"/>
    </source>
</evidence>
<keyword evidence="2" id="KW-0677">Repeat</keyword>
<dbReference type="AlphaFoldDB" id="A0ABD3V1J7"/>
<keyword evidence="1" id="KW-0880">Kelch repeat</keyword>
<dbReference type="SUPFAM" id="SSF117281">
    <property type="entry name" value="Kelch motif"/>
    <property type="match status" value="1"/>
</dbReference>
<dbReference type="PANTHER" id="PTHR45632">
    <property type="entry name" value="LD33804P"/>
    <property type="match status" value="1"/>
</dbReference>
<sequence>CVVNDKLYVSGGYDERETANGMLCLESGDEGKRWVLKAPLLERRSQHVMEALDNQIYVLGGCRQEHNSDRIVDVKSCETFNTVTNQWTFLLNLDTPITYCLPVKVDNYIICIGGCSYETGKTIQKCTVLSIRDRSTRSVPLKFPYRKRYRSFYCIRAVIRKKIFR</sequence>